<dbReference type="InterPro" id="IPR000700">
    <property type="entry name" value="PAS-assoc_C"/>
</dbReference>
<keyword evidence="1" id="KW-0808">Transferase</keyword>
<dbReference type="SMART" id="SM00086">
    <property type="entry name" value="PAC"/>
    <property type="match status" value="4"/>
</dbReference>
<reference evidence="8" key="1">
    <citation type="submission" date="2020-10" db="EMBL/GenBank/DDBJ databases">
        <title>Dehalococcoides mccartyi of a TCE/Cr reducing biochatode.</title>
        <authorList>
            <person name="Matturro B."/>
        </authorList>
    </citation>
    <scope>NUCLEOTIDE SEQUENCE</scope>
    <source>
        <strain evidence="8">Bin2</strain>
    </source>
</reference>
<protein>
    <submittedName>
        <fullName evidence="8">PAS domain S-box protein</fullName>
    </submittedName>
</protein>
<dbReference type="Pfam" id="PF13185">
    <property type="entry name" value="GAF_2"/>
    <property type="match status" value="1"/>
</dbReference>
<dbReference type="InterPro" id="IPR000014">
    <property type="entry name" value="PAS"/>
</dbReference>
<dbReference type="PROSITE" id="PS50112">
    <property type="entry name" value="PAS"/>
    <property type="match status" value="3"/>
</dbReference>
<evidence type="ECO:0000313" key="8">
    <source>
        <dbReference type="EMBL" id="MBF4475759.1"/>
    </source>
</evidence>
<dbReference type="Pfam" id="PF08448">
    <property type="entry name" value="PAS_4"/>
    <property type="match status" value="1"/>
</dbReference>
<keyword evidence="2" id="KW-0418">Kinase</keyword>
<dbReference type="Pfam" id="PF08447">
    <property type="entry name" value="PAS_3"/>
    <property type="match status" value="1"/>
</dbReference>
<dbReference type="InterPro" id="IPR011495">
    <property type="entry name" value="Sig_transdc_His_kin_sub2_dim/P"/>
</dbReference>
<dbReference type="Gene3D" id="2.10.70.100">
    <property type="match status" value="1"/>
</dbReference>
<dbReference type="RefSeq" id="WP_276699724.1">
    <property type="nucleotide sequence ID" value="NZ_JADIIL010000035.1"/>
</dbReference>
<dbReference type="PANTHER" id="PTHR43065:SF23">
    <property type="entry name" value="SENSOR HISTIDINE KINASE PDTAS"/>
    <property type="match status" value="1"/>
</dbReference>
<feature type="domain" description="PAC" evidence="7">
    <location>
        <begin position="452"/>
        <end position="504"/>
    </location>
</feature>
<evidence type="ECO:0000256" key="1">
    <source>
        <dbReference type="ARBA" id="ARBA00022679"/>
    </source>
</evidence>
<dbReference type="InterPro" id="IPR003018">
    <property type="entry name" value="GAF"/>
</dbReference>
<accession>A0A843ALJ6</accession>
<dbReference type="SUPFAM" id="SSF55874">
    <property type="entry name" value="ATPase domain of HSP90 chaperone/DNA topoisomerase II/histidine kinase"/>
    <property type="match status" value="1"/>
</dbReference>
<dbReference type="Gene3D" id="3.30.450.40">
    <property type="match status" value="1"/>
</dbReference>
<dbReference type="SMART" id="SM00448">
    <property type="entry name" value="REC"/>
    <property type="match status" value="1"/>
</dbReference>
<dbReference type="InterPro" id="IPR001789">
    <property type="entry name" value="Sig_transdc_resp-reg_receiver"/>
</dbReference>
<dbReference type="Pfam" id="PF02518">
    <property type="entry name" value="HATPase_c"/>
    <property type="match status" value="1"/>
</dbReference>
<dbReference type="InterPro" id="IPR005467">
    <property type="entry name" value="His_kinase_dom"/>
</dbReference>
<dbReference type="SUPFAM" id="SSF55785">
    <property type="entry name" value="PYP-like sensor domain (PAS domain)"/>
    <property type="match status" value="4"/>
</dbReference>
<organism evidence="8 9">
    <name type="scientific">Methanobacterium formicicum</name>
    <dbReference type="NCBI Taxonomy" id="2162"/>
    <lineage>
        <taxon>Archaea</taxon>
        <taxon>Methanobacteriati</taxon>
        <taxon>Methanobacteriota</taxon>
        <taxon>Methanomada group</taxon>
        <taxon>Methanobacteria</taxon>
        <taxon>Methanobacteriales</taxon>
        <taxon>Methanobacteriaceae</taxon>
        <taxon>Methanobacterium</taxon>
    </lineage>
</organism>
<dbReference type="AlphaFoldDB" id="A0A843ALJ6"/>
<feature type="domain" description="PAS" evidence="6">
    <location>
        <begin position="130"/>
        <end position="200"/>
    </location>
</feature>
<dbReference type="InterPro" id="IPR001610">
    <property type="entry name" value="PAC"/>
</dbReference>
<dbReference type="InterPro" id="IPR011006">
    <property type="entry name" value="CheY-like_superfamily"/>
</dbReference>
<dbReference type="PROSITE" id="PS50109">
    <property type="entry name" value="HIS_KIN"/>
    <property type="match status" value="1"/>
</dbReference>
<feature type="domain" description="PAC" evidence="7">
    <location>
        <begin position="324"/>
        <end position="376"/>
    </location>
</feature>
<evidence type="ECO:0000259" key="7">
    <source>
        <dbReference type="PROSITE" id="PS50113"/>
    </source>
</evidence>
<dbReference type="PANTHER" id="PTHR43065">
    <property type="entry name" value="SENSOR HISTIDINE KINASE"/>
    <property type="match status" value="1"/>
</dbReference>
<dbReference type="NCBIfam" id="TIGR00229">
    <property type="entry name" value="sensory_box"/>
    <property type="match status" value="4"/>
</dbReference>
<dbReference type="SMART" id="SM00387">
    <property type="entry name" value="HATPase_c"/>
    <property type="match status" value="1"/>
</dbReference>
<feature type="modified residue" description="4-aspartylphosphate" evidence="3">
    <location>
        <position position="54"/>
    </location>
</feature>
<dbReference type="CDD" id="cd00130">
    <property type="entry name" value="PAS"/>
    <property type="match status" value="4"/>
</dbReference>
<dbReference type="PROSITE" id="PS50113">
    <property type="entry name" value="PAC"/>
    <property type="match status" value="2"/>
</dbReference>
<dbReference type="GO" id="GO:0016301">
    <property type="term" value="F:kinase activity"/>
    <property type="evidence" value="ECO:0007669"/>
    <property type="project" value="UniProtKB-KW"/>
</dbReference>
<evidence type="ECO:0000259" key="5">
    <source>
        <dbReference type="PROSITE" id="PS50110"/>
    </source>
</evidence>
<dbReference type="SUPFAM" id="SSF55781">
    <property type="entry name" value="GAF domain-like"/>
    <property type="match status" value="1"/>
</dbReference>
<dbReference type="Gene3D" id="3.30.565.10">
    <property type="entry name" value="Histidine kinase-like ATPase, C-terminal domain"/>
    <property type="match status" value="1"/>
</dbReference>
<proteinExistence type="predicted"/>
<dbReference type="Gene3D" id="3.40.50.2300">
    <property type="match status" value="1"/>
</dbReference>
<dbReference type="InterPro" id="IPR036890">
    <property type="entry name" value="HATPase_C_sf"/>
</dbReference>
<name>A0A843ALJ6_METFO</name>
<comment type="caution">
    <text evidence="8">The sequence shown here is derived from an EMBL/GenBank/DDBJ whole genome shotgun (WGS) entry which is preliminary data.</text>
</comment>
<dbReference type="InterPro" id="IPR013655">
    <property type="entry name" value="PAS_fold_3"/>
</dbReference>
<dbReference type="CDD" id="cd17534">
    <property type="entry name" value="REC_DC-like"/>
    <property type="match status" value="1"/>
</dbReference>
<dbReference type="EMBL" id="JADIIL010000035">
    <property type="protein sequence ID" value="MBF4475759.1"/>
    <property type="molecule type" value="Genomic_DNA"/>
</dbReference>
<evidence type="ECO:0000259" key="6">
    <source>
        <dbReference type="PROSITE" id="PS50112"/>
    </source>
</evidence>
<evidence type="ECO:0000259" key="4">
    <source>
        <dbReference type="PROSITE" id="PS50109"/>
    </source>
</evidence>
<evidence type="ECO:0000256" key="3">
    <source>
        <dbReference type="PROSITE-ProRule" id="PRU00169"/>
    </source>
</evidence>
<dbReference type="Proteomes" id="UP000606900">
    <property type="component" value="Unassembled WGS sequence"/>
</dbReference>
<dbReference type="SUPFAM" id="SSF52172">
    <property type="entry name" value="CheY-like"/>
    <property type="match status" value="1"/>
</dbReference>
<dbReference type="Pfam" id="PF00072">
    <property type="entry name" value="Response_reg"/>
    <property type="match status" value="1"/>
</dbReference>
<dbReference type="InterPro" id="IPR035965">
    <property type="entry name" value="PAS-like_dom_sf"/>
</dbReference>
<feature type="domain" description="PAS" evidence="6">
    <location>
        <begin position="505"/>
        <end position="579"/>
    </location>
</feature>
<sequence>MTDKILLVEDESVEAIDIRRALEKMGYEVVYIASRGEEAVEKISELQPDLILMDIMIKGDISGIDVATEIKDMGIPVIFLTAHSDESTLAKAKVTEPYGYIIKPYDVTELRHAIELAIYKNRMEKKLKTNAEFTNAIIEASNDFMFLIDPSGVILTVNDATSRRFNITPDEMIGKHLSLFLPENIFQNRWEHMEEAIKTREVVEFEDERDKKYFHHRIFPLVEEGEVQKLAVFVREITERKSYERELIRNSLHLKKAQELGHMGSWDWDIATGVLNCSEELYRIFGVDETFHPTFENIDALTHPDDREMCIQKREELFRSGGKCEYEFRILRSDGEIRHLKQSIQVLFEINTKSVVAFGIMQDVTEIEKSKIALVQSEQKYRDIFENAIEGIYQTTQEGKIINANPAFARVFGFSSPEELIENVQDIQKDLYAHPEDRDEFKRRLETEGEVKDFEVKFFQLDGTQAWLLVNAKAVKDGKDHIKYYEGMVVDITRLKEAEKAVTESEEKYRSVIEQSYNGVVLSNEEGRIIEWNRSMEEITGLAENEVHGKYLSTIILQSLPPMFKSHLASHLKEDLSRIYRDQEVPPSFKKLEYSFQRPDGQERFVEALNFPIKSGGKFFMCTLIRDISRQKIAEEMTQDHLQKLIILNKIVNIANNAQNIYDLFKGVLNSTLHLLGFESGSIYLLDENKEFAELEYYENLPEEFLEKVEKLEVAREPYSSIYLEGKAFYNYLKVRPVLKEFGFKAVAVVPFFSAQKVIGSIHVVSREKNSISSLEMDILETIGMETGTVIVKMYSEAAIRDSLAEKEVLLKEIHHRVKNNMQIISSLLNLQFQHVQEEEASNVLIESQGRVKTMAMIHEKLYQSPDLTRIRFRDYIQKLAYDILYTYGVKAGSIELEMDIDNIELGMETSIPCGLIINELVTNSVKYAFPEGKGTIIIQFKGQDELQLIIKDDGIGLPREIDLEHTETLGLQLVLNLVKQLNGELTINRSQGTEYIIKFKELQYSKRFQRPANILMAGHALRKRPDTFLERLQ</sequence>
<dbReference type="GO" id="GO:0000160">
    <property type="term" value="P:phosphorelay signal transduction system"/>
    <property type="evidence" value="ECO:0007669"/>
    <property type="project" value="InterPro"/>
</dbReference>
<dbReference type="Pfam" id="PF13426">
    <property type="entry name" value="PAS_9"/>
    <property type="match status" value="2"/>
</dbReference>
<dbReference type="InterPro" id="IPR013656">
    <property type="entry name" value="PAS_4"/>
</dbReference>
<keyword evidence="3" id="KW-0597">Phosphoprotein</keyword>
<dbReference type="InterPro" id="IPR029016">
    <property type="entry name" value="GAF-like_dom_sf"/>
</dbReference>
<evidence type="ECO:0000313" key="9">
    <source>
        <dbReference type="Proteomes" id="UP000606900"/>
    </source>
</evidence>
<feature type="domain" description="Histidine kinase" evidence="4">
    <location>
        <begin position="813"/>
        <end position="1004"/>
    </location>
</feature>
<dbReference type="Gene3D" id="3.30.450.20">
    <property type="entry name" value="PAS domain"/>
    <property type="match status" value="4"/>
</dbReference>
<dbReference type="PROSITE" id="PS50110">
    <property type="entry name" value="RESPONSE_REGULATORY"/>
    <property type="match status" value="1"/>
</dbReference>
<feature type="domain" description="PAS" evidence="6">
    <location>
        <begin position="377"/>
        <end position="446"/>
    </location>
</feature>
<evidence type="ECO:0000256" key="2">
    <source>
        <dbReference type="ARBA" id="ARBA00022777"/>
    </source>
</evidence>
<dbReference type="SMART" id="SM00091">
    <property type="entry name" value="PAS"/>
    <property type="match status" value="4"/>
</dbReference>
<dbReference type="Pfam" id="PF07568">
    <property type="entry name" value="HisKA_2"/>
    <property type="match status" value="1"/>
</dbReference>
<gene>
    <name evidence="8" type="ORF">ISP06_09880</name>
</gene>
<dbReference type="InterPro" id="IPR003594">
    <property type="entry name" value="HATPase_dom"/>
</dbReference>
<feature type="domain" description="Response regulatory" evidence="5">
    <location>
        <begin position="4"/>
        <end position="118"/>
    </location>
</feature>